<evidence type="ECO:0000313" key="1">
    <source>
        <dbReference type="EMBL" id="PLW78432.1"/>
    </source>
</evidence>
<name>A0A2N5XV83_9HYPH</name>
<dbReference type="EMBL" id="PKUQ01000008">
    <property type="protein sequence ID" value="PLW78432.1"/>
    <property type="molecule type" value="Genomic_DNA"/>
</dbReference>
<proteinExistence type="predicted"/>
<gene>
    <name evidence="1" type="ORF">C0081_04900</name>
</gene>
<organism evidence="1 2">
    <name type="scientific">Cohaesibacter celericrescens</name>
    <dbReference type="NCBI Taxonomy" id="2067669"/>
    <lineage>
        <taxon>Bacteria</taxon>
        <taxon>Pseudomonadati</taxon>
        <taxon>Pseudomonadota</taxon>
        <taxon>Alphaproteobacteria</taxon>
        <taxon>Hyphomicrobiales</taxon>
        <taxon>Cohaesibacteraceae</taxon>
    </lineage>
</organism>
<accession>A0A2N5XV83</accession>
<comment type="caution">
    <text evidence="1">The sequence shown here is derived from an EMBL/GenBank/DDBJ whole genome shotgun (WGS) entry which is preliminary data.</text>
</comment>
<dbReference type="Proteomes" id="UP000234881">
    <property type="component" value="Unassembled WGS sequence"/>
</dbReference>
<evidence type="ECO:0000313" key="2">
    <source>
        <dbReference type="Proteomes" id="UP000234881"/>
    </source>
</evidence>
<sequence length="62" mass="6890">MKGSPICGNWVSGKSGRNPFLKAFSALERNPAASQTHPNGQTQRKVNFSFVHLRFAFDLINI</sequence>
<protein>
    <submittedName>
        <fullName evidence="1">Uncharacterized protein</fullName>
    </submittedName>
</protein>
<reference evidence="1 2" key="1">
    <citation type="submission" date="2018-01" db="EMBL/GenBank/DDBJ databases">
        <title>The draft genome sequence of Cohaesibacter sp. H1304.</title>
        <authorList>
            <person name="Wang N.-N."/>
            <person name="Du Z.-J."/>
        </authorList>
    </citation>
    <scope>NUCLEOTIDE SEQUENCE [LARGE SCALE GENOMIC DNA]</scope>
    <source>
        <strain evidence="1 2">H1304</strain>
    </source>
</reference>
<dbReference type="AlphaFoldDB" id="A0A2N5XV83"/>
<keyword evidence="2" id="KW-1185">Reference proteome</keyword>